<evidence type="ECO:0000313" key="9">
    <source>
        <dbReference type="Proteomes" id="UP000240572"/>
    </source>
</evidence>
<evidence type="ECO:0000256" key="5">
    <source>
        <dbReference type="ARBA" id="ARBA00022679"/>
    </source>
</evidence>
<dbReference type="InterPro" id="IPR000845">
    <property type="entry name" value="Nucleoside_phosphorylase_d"/>
</dbReference>
<organism evidence="8 9">
    <name type="scientific">Taibaiella chishuiensis</name>
    <dbReference type="NCBI Taxonomy" id="1434707"/>
    <lineage>
        <taxon>Bacteria</taxon>
        <taxon>Pseudomonadati</taxon>
        <taxon>Bacteroidota</taxon>
        <taxon>Chitinophagia</taxon>
        <taxon>Chitinophagales</taxon>
        <taxon>Chitinophagaceae</taxon>
        <taxon>Taibaiella</taxon>
    </lineage>
</organism>
<dbReference type="NCBIfam" id="TIGR01697">
    <property type="entry name" value="PNPH-PUNA-XAPA"/>
    <property type="match status" value="1"/>
</dbReference>
<evidence type="ECO:0000256" key="2">
    <source>
        <dbReference type="ARBA" id="ARBA00006751"/>
    </source>
</evidence>
<dbReference type="InterPro" id="IPR011268">
    <property type="entry name" value="Purine_phosphorylase"/>
</dbReference>
<feature type="domain" description="Nucleoside phosphorylase" evidence="7">
    <location>
        <begin position="24"/>
        <end position="269"/>
    </location>
</feature>
<dbReference type="PANTHER" id="PTHR11904:SF9">
    <property type="entry name" value="PURINE NUCLEOSIDE PHOSPHORYLASE-RELATED"/>
    <property type="match status" value="1"/>
</dbReference>
<comment type="caution">
    <text evidence="8">The sequence shown here is derived from an EMBL/GenBank/DDBJ whole genome shotgun (WGS) entry which is preliminary data.</text>
</comment>
<evidence type="ECO:0000256" key="4">
    <source>
        <dbReference type="ARBA" id="ARBA00022676"/>
    </source>
</evidence>
<keyword evidence="9" id="KW-1185">Reference proteome</keyword>
<dbReference type="RefSeq" id="WP_106522656.1">
    <property type="nucleotide sequence ID" value="NZ_PYGD01000003.1"/>
</dbReference>
<gene>
    <name evidence="8" type="ORF">B0I18_10340</name>
</gene>
<dbReference type="UniPathway" id="UPA00606"/>
<comment type="function">
    <text evidence="6">The purine nucleoside phosphorylases catalyze the phosphorolytic breakdown of the N-glycosidic bond in the beta-(deoxy)ribonucleoside molecules, with the formation of the corresponding free purine bases and pentose-1-phosphate.</text>
</comment>
<dbReference type="SUPFAM" id="SSF53167">
    <property type="entry name" value="Purine and uridine phosphorylases"/>
    <property type="match status" value="1"/>
</dbReference>
<dbReference type="InterPro" id="IPR011270">
    <property type="entry name" value="Pur_Nuc_Pase_Ino/Guo-sp"/>
</dbReference>
<dbReference type="GO" id="GO:0004731">
    <property type="term" value="F:purine-nucleoside phosphorylase activity"/>
    <property type="evidence" value="ECO:0007669"/>
    <property type="project" value="UniProtKB-EC"/>
</dbReference>
<reference evidence="8 9" key="1">
    <citation type="submission" date="2018-03" db="EMBL/GenBank/DDBJ databases">
        <title>Genomic Encyclopedia of Type Strains, Phase III (KMG-III): the genomes of soil and plant-associated and newly described type strains.</title>
        <authorList>
            <person name="Whitman W."/>
        </authorList>
    </citation>
    <scope>NUCLEOTIDE SEQUENCE [LARGE SCALE GENOMIC DNA]</scope>
    <source>
        <strain evidence="8 9">CGMCC 1.12700</strain>
    </source>
</reference>
<evidence type="ECO:0000313" key="8">
    <source>
        <dbReference type="EMBL" id="PSK92463.1"/>
    </source>
</evidence>
<comment type="similarity">
    <text evidence="2 6">Belongs to the PNP/MTAP phosphorylase family.</text>
</comment>
<evidence type="ECO:0000256" key="1">
    <source>
        <dbReference type="ARBA" id="ARBA00005058"/>
    </source>
</evidence>
<evidence type="ECO:0000256" key="3">
    <source>
        <dbReference type="ARBA" id="ARBA00022553"/>
    </source>
</evidence>
<dbReference type="Proteomes" id="UP000240572">
    <property type="component" value="Unassembled WGS sequence"/>
</dbReference>
<keyword evidence="4 6" id="KW-0328">Glycosyltransferase</keyword>
<dbReference type="OrthoDB" id="1523230at2"/>
<dbReference type="InterPro" id="IPR035994">
    <property type="entry name" value="Nucleoside_phosphorylase_sf"/>
</dbReference>
<proteinExistence type="inferred from homology"/>
<keyword evidence="3" id="KW-0597">Phosphoprotein</keyword>
<comment type="pathway">
    <text evidence="1 6">Purine metabolism; purine nucleoside salvage.</text>
</comment>
<dbReference type="GO" id="GO:0009116">
    <property type="term" value="P:nucleoside metabolic process"/>
    <property type="evidence" value="ECO:0007669"/>
    <property type="project" value="InterPro"/>
</dbReference>
<dbReference type="AlphaFoldDB" id="A0A2P8D5G6"/>
<dbReference type="NCBIfam" id="TIGR01700">
    <property type="entry name" value="PNPH"/>
    <property type="match status" value="1"/>
</dbReference>
<protein>
    <recommendedName>
        <fullName evidence="6">Purine nucleoside phosphorylase</fullName>
        <ecNumber evidence="6">2.4.2.1</ecNumber>
    </recommendedName>
    <alternativeName>
        <fullName evidence="6">Inosine-guanosine phosphorylase</fullName>
    </alternativeName>
</protein>
<accession>A0A2P8D5G6</accession>
<dbReference type="EMBL" id="PYGD01000003">
    <property type="protein sequence ID" value="PSK92463.1"/>
    <property type="molecule type" value="Genomic_DNA"/>
</dbReference>
<dbReference type="PANTHER" id="PTHR11904">
    <property type="entry name" value="METHYLTHIOADENOSINE/PURINE NUCLEOSIDE PHOSPHORYLASE"/>
    <property type="match status" value="1"/>
</dbReference>
<dbReference type="GO" id="GO:0005737">
    <property type="term" value="C:cytoplasm"/>
    <property type="evidence" value="ECO:0007669"/>
    <property type="project" value="TreeGrafter"/>
</dbReference>
<dbReference type="Gene3D" id="3.40.50.1580">
    <property type="entry name" value="Nucleoside phosphorylase domain"/>
    <property type="match status" value="1"/>
</dbReference>
<evidence type="ECO:0000259" key="7">
    <source>
        <dbReference type="Pfam" id="PF01048"/>
    </source>
</evidence>
<keyword evidence="5 6" id="KW-0808">Transferase</keyword>
<dbReference type="EC" id="2.4.2.1" evidence="6"/>
<dbReference type="NCBIfam" id="NF006054">
    <property type="entry name" value="PRK08202.1"/>
    <property type="match status" value="1"/>
</dbReference>
<dbReference type="CDD" id="cd09009">
    <property type="entry name" value="PNP-EcPNPII_like"/>
    <property type="match status" value="1"/>
</dbReference>
<sequence>MLFERIQETASYIQSKIKGQPVAGIILGSGLGYLAGLIEKEVEIPYSEIPNFPQSTVEGHAGTLIFGTLGGKYVMMMAGRFHYYEGYDMSVVTFPVRVMKALGVSTLLVSNAAGGMTPGFKVGDIMLIKDHINQFPEHPLRGPNDERLGTRFPDMSEPYSLELLQRAHTIARDLKIPVQEGVYIGLQGPTFETRAEYNWLHIIGGDAVGMSTVPEVIVAIHGGMKVLAASIITDLGIRDELNVITHEEVLQAANSAAPKLAAIFTEVVRSL</sequence>
<evidence type="ECO:0000256" key="6">
    <source>
        <dbReference type="PIRNR" id="PIRNR000477"/>
    </source>
</evidence>
<dbReference type="Pfam" id="PF01048">
    <property type="entry name" value="PNP_UDP_1"/>
    <property type="match status" value="1"/>
</dbReference>
<dbReference type="PIRSF" id="PIRSF000477">
    <property type="entry name" value="PurNPase"/>
    <property type="match status" value="1"/>
</dbReference>
<dbReference type="FunFam" id="3.40.50.1580:FF:000010">
    <property type="entry name" value="Purine nucleoside phosphorylase"/>
    <property type="match status" value="1"/>
</dbReference>
<name>A0A2P8D5G6_9BACT</name>